<keyword evidence="9" id="KW-1185">Reference proteome</keyword>
<comment type="subcellular location">
    <subcellularLocation>
        <location evidence="1">Membrane</location>
        <topology evidence="1">Multi-pass membrane protein</topology>
    </subcellularLocation>
</comment>
<dbReference type="InterPro" id="IPR009637">
    <property type="entry name" value="GPR107/GPR108-like"/>
</dbReference>
<dbReference type="GO" id="GO:0005794">
    <property type="term" value="C:Golgi apparatus"/>
    <property type="evidence" value="ECO:0007669"/>
    <property type="project" value="TreeGrafter"/>
</dbReference>
<dbReference type="AlphaFoldDB" id="A0A851X569"/>
<evidence type="ECO:0000313" key="8">
    <source>
        <dbReference type="EMBL" id="NXD61924.1"/>
    </source>
</evidence>
<dbReference type="GO" id="GO:0072583">
    <property type="term" value="P:clathrin-dependent endocytosis"/>
    <property type="evidence" value="ECO:0007669"/>
    <property type="project" value="TreeGrafter"/>
</dbReference>
<keyword evidence="4 6" id="KW-1133">Transmembrane helix</keyword>
<dbReference type="InterPro" id="IPR053937">
    <property type="entry name" value="GOST_TM"/>
</dbReference>
<feature type="transmembrane region" description="Helical" evidence="6">
    <location>
        <begin position="377"/>
        <end position="395"/>
    </location>
</feature>
<dbReference type="Pfam" id="PF06814">
    <property type="entry name" value="GOST_TM"/>
    <property type="match status" value="1"/>
</dbReference>
<feature type="transmembrane region" description="Helical" evidence="6">
    <location>
        <begin position="253"/>
        <end position="279"/>
    </location>
</feature>
<feature type="domain" description="GOST seven transmembrane" evidence="7">
    <location>
        <begin position="183"/>
        <end position="429"/>
    </location>
</feature>
<dbReference type="PANTHER" id="PTHR21229">
    <property type="entry name" value="LUNG SEVEN TRANSMEMBRANE RECEPTOR"/>
    <property type="match status" value="1"/>
</dbReference>
<name>A0A851X569_EOLRO</name>
<evidence type="ECO:0000259" key="7">
    <source>
        <dbReference type="Pfam" id="PF06814"/>
    </source>
</evidence>
<protein>
    <submittedName>
        <fullName evidence="8">GP107 protein</fullName>
    </submittedName>
</protein>
<evidence type="ECO:0000313" key="9">
    <source>
        <dbReference type="Proteomes" id="UP000637704"/>
    </source>
</evidence>
<keyword evidence="3" id="KW-0732">Signal</keyword>
<dbReference type="PANTHER" id="PTHR21229:SF12">
    <property type="entry name" value="PROTEIN GPR107"/>
    <property type="match status" value="1"/>
</dbReference>
<dbReference type="Proteomes" id="UP000637704">
    <property type="component" value="Unassembled WGS sequence"/>
</dbReference>
<feature type="transmembrane region" description="Helical" evidence="6">
    <location>
        <begin position="291"/>
        <end position="309"/>
    </location>
</feature>
<accession>A0A851X569</accession>
<organism evidence="8 9">
    <name type="scientific">Eolophus roseicapilla</name>
    <name type="common">Galah cockatoo</name>
    <name type="synonym">Cacatua roseicapilla</name>
    <dbReference type="NCBI Taxonomy" id="176039"/>
    <lineage>
        <taxon>Eukaryota</taxon>
        <taxon>Metazoa</taxon>
        <taxon>Chordata</taxon>
        <taxon>Craniata</taxon>
        <taxon>Vertebrata</taxon>
        <taxon>Euteleostomi</taxon>
        <taxon>Archelosauria</taxon>
        <taxon>Archosauria</taxon>
        <taxon>Dinosauria</taxon>
        <taxon>Saurischia</taxon>
        <taxon>Theropoda</taxon>
        <taxon>Coelurosauria</taxon>
        <taxon>Aves</taxon>
        <taxon>Neognathae</taxon>
        <taxon>Neoaves</taxon>
        <taxon>Telluraves</taxon>
        <taxon>Australaves</taxon>
        <taxon>Psittaciformes</taxon>
        <taxon>Cacatuidae</taxon>
        <taxon>Eolophus</taxon>
    </lineage>
</organism>
<evidence type="ECO:0000256" key="1">
    <source>
        <dbReference type="ARBA" id="ARBA00004141"/>
    </source>
</evidence>
<evidence type="ECO:0000256" key="6">
    <source>
        <dbReference type="SAM" id="Phobius"/>
    </source>
</evidence>
<proteinExistence type="predicted"/>
<feature type="transmembrane region" description="Helical" evidence="6">
    <location>
        <begin position="187"/>
        <end position="206"/>
    </location>
</feature>
<reference evidence="8" key="1">
    <citation type="submission" date="2019-09" db="EMBL/GenBank/DDBJ databases">
        <title>Bird 10,000 Genomes (B10K) Project - Family phase.</title>
        <authorList>
            <person name="Zhang G."/>
        </authorList>
    </citation>
    <scope>NUCLEOTIDE SEQUENCE</scope>
    <source>
        <strain evidence="8">B10K-DU-025-06</strain>
        <tissue evidence="8">Mixed tissue sample</tissue>
    </source>
</reference>
<feature type="transmembrane region" description="Helical" evidence="6">
    <location>
        <begin position="321"/>
        <end position="343"/>
    </location>
</feature>
<dbReference type="GO" id="GO:0030136">
    <property type="term" value="C:clathrin-coated vesicle"/>
    <property type="evidence" value="ECO:0007669"/>
    <property type="project" value="TreeGrafter"/>
</dbReference>
<evidence type="ECO:0000256" key="5">
    <source>
        <dbReference type="ARBA" id="ARBA00023136"/>
    </source>
</evidence>
<dbReference type="GO" id="GO:0016020">
    <property type="term" value="C:membrane"/>
    <property type="evidence" value="ECO:0007669"/>
    <property type="project" value="UniProtKB-SubCell"/>
</dbReference>
<feature type="transmembrane region" description="Helical" evidence="6">
    <location>
        <begin position="218"/>
        <end position="241"/>
    </location>
</feature>
<keyword evidence="5 6" id="KW-0472">Membrane</keyword>
<dbReference type="EMBL" id="WBNI01000010">
    <property type="protein sequence ID" value="NXD61924.1"/>
    <property type="molecule type" value="Genomic_DNA"/>
</dbReference>
<feature type="non-terminal residue" evidence="8">
    <location>
        <position position="477"/>
    </location>
</feature>
<gene>
    <name evidence="8" type="primary">Gpr107</name>
    <name evidence="8" type="ORF">EOLROS_R11559</name>
</gene>
<dbReference type="GO" id="GO:0032050">
    <property type="term" value="F:clathrin heavy chain binding"/>
    <property type="evidence" value="ECO:0007669"/>
    <property type="project" value="TreeGrafter"/>
</dbReference>
<feature type="non-terminal residue" evidence="8">
    <location>
        <position position="1"/>
    </location>
</feature>
<comment type="caution">
    <text evidence="8">The sequence shown here is derived from an EMBL/GenBank/DDBJ whole genome shotgun (WGS) entry which is preliminary data.</text>
</comment>
<evidence type="ECO:0000256" key="4">
    <source>
        <dbReference type="ARBA" id="ARBA00022989"/>
    </source>
</evidence>
<evidence type="ECO:0000256" key="3">
    <source>
        <dbReference type="ARBA" id="ARBA00022729"/>
    </source>
</evidence>
<keyword evidence="2 6" id="KW-0812">Transmembrane</keyword>
<evidence type="ECO:0000256" key="2">
    <source>
        <dbReference type="ARBA" id="ARBA00022692"/>
    </source>
</evidence>
<sequence>VGFSLDRTRNDGFSTYLDEEVDYCILNKKPDQDVSVVLLLLDFKTEVMKVQFSAEAASLLPKISFMSEENLLNRAVILIKVLQRPTQIQTAKVGLLNLTYMCYTFCASYQGSPVVNEKNANFPFPHFQFFFNISSDNQEGLYSLYFHKCVGKEGPANDQQLFSLAVKITEKNPDSYLSAGEIPLPKLYISMAIFFFLSGTVWIHILRKRRNDVFKIHWLMAALPFTKSLSLVFHAIDYHYISSQGFPIEGWAVVYYITHLLKGALLFITIALIGTGWAFIKHILSDKDKKIFMIVIPLQVLANVAYIIIESTEEGTTEYGLWKEILFLVDLLCCGAILFPVVWSIRHLQEASATDGKGKFYKDGAIVLMLSRFPSQIVCYIYFTRIIAILIKIAVPFQWKWLYQLLDEMATLVFFVLTGYKFRPASDNPYLQLSQDDEDDLEMEAVVTTSGVMEGMKKVKKVVNGSAEPQGEWESTA</sequence>